<dbReference type="SMART" id="SM00530">
    <property type="entry name" value="HTH_XRE"/>
    <property type="match status" value="1"/>
</dbReference>
<evidence type="ECO:0000256" key="1">
    <source>
        <dbReference type="ARBA" id="ARBA00023015"/>
    </source>
</evidence>
<evidence type="ECO:0000256" key="3">
    <source>
        <dbReference type="ARBA" id="ARBA00023163"/>
    </source>
</evidence>
<dbReference type="PANTHER" id="PTHR40661:SF3">
    <property type="entry name" value="FELS-1 PROPHAGE TRANSCRIPTIONAL REGULATOR"/>
    <property type="match status" value="1"/>
</dbReference>
<proteinExistence type="predicted"/>
<reference evidence="5 6" key="1">
    <citation type="submission" date="2018-06" db="EMBL/GenBank/DDBJ databases">
        <authorList>
            <consortium name="Pathogen Informatics"/>
            <person name="Doyle S."/>
        </authorList>
    </citation>
    <scope>NUCLEOTIDE SEQUENCE [LARGE SCALE GENOMIC DNA]</scope>
    <source>
        <strain evidence="5 6">NCTC11296</strain>
    </source>
</reference>
<dbReference type="InterPro" id="IPR010982">
    <property type="entry name" value="Lambda_DNA-bd_dom_sf"/>
</dbReference>
<dbReference type="Proteomes" id="UP000254465">
    <property type="component" value="Unassembled WGS sequence"/>
</dbReference>
<dbReference type="PROSITE" id="PS50943">
    <property type="entry name" value="HTH_CROC1"/>
    <property type="match status" value="1"/>
</dbReference>
<sequence>MTLGEKIKTYREQLGLSQKELAEKCSVLDQDGKPWGQPRIANYEKGNRTPNLDDIEIIAKALNITPQSLAFDNNVTFTHVIKSYQYPLLSTIQAGMWCDINYLDNIDSDEQFEMVASQVKASDRAFFLVINGESMLSRFKEGDLVLIDPNLAPTPGKFVAAINEDNEATFKQYKQLGSYDEHGRPHFNLVPLNDSFPTLSSKEHNITIIGVAVEHRQVL</sequence>
<dbReference type="AlphaFoldDB" id="A0A377I916"/>
<dbReference type="EMBL" id="UGHK01000002">
    <property type="protein sequence ID" value="STO71807.1"/>
    <property type="molecule type" value="Genomic_DNA"/>
</dbReference>
<dbReference type="SUPFAM" id="SSF51306">
    <property type="entry name" value="LexA/Signal peptidase"/>
    <property type="match status" value="1"/>
</dbReference>
<protein>
    <submittedName>
        <fullName evidence="5">Prophage repressor CI</fullName>
    </submittedName>
</protein>
<dbReference type="Gene3D" id="1.10.260.40">
    <property type="entry name" value="lambda repressor-like DNA-binding domains"/>
    <property type="match status" value="1"/>
</dbReference>
<evidence type="ECO:0000259" key="4">
    <source>
        <dbReference type="PROSITE" id="PS50943"/>
    </source>
</evidence>
<dbReference type="CDD" id="cd00093">
    <property type="entry name" value="HTH_XRE"/>
    <property type="match status" value="1"/>
</dbReference>
<dbReference type="InterPro" id="IPR015927">
    <property type="entry name" value="Peptidase_S24_S26A/B/C"/>
</dbReference>
<dbReference type="RefSeq" id="WP_017807539.1">
    <property type="nucleotide sequence ID" value="NZ_JBANLW010000165.1"/>
</dbReference>
<dbReference type="PANTHER" id="PTHR40661">
    <property type="match status" value="1"/>
</dbReference>
<feature type="domain" description="HTH cro/C1-type" evidence="4">
    <location>
        <begin position="7"/>
        <end position="69"/>
    </location>
</feature>
<dbReference type="InterPro" id="IPR001387">
    <property type="entry name" value="Cro/C1-type_HTH"/>
</dbReference>
<dbReference type="Gene3D" id="2.10.109.10">
    <property type="entry name" value="Umud Fragment, subunit A"/>
    <property type="match status" value="1"/>
</dbReference>
<dbReference type="GO" id="GO:0003677">
    <property type="term" value="F:DNA binding"/>
    <property type="evidence" value="ECO:0007669"/>
    <property type="project" value="UniProtKB-KW"/>
</dbReference>
<keyword evidence="3" id="KW-0804">Transcription</keyword>
<keyword evidence="2" id="KW-0238">DNA-binding</keyword>
<keyword evidence="1" id="KW-0805">Transcription regulation</keyword>
<dbReference type="InterPro" id="IPR036286">
    <property type="entry name" value="LexA/Signal_pep-like_sf"/>
</dbReference>
<evidence type="ECO:0000256" key="2">
    <source>
        <dbReference type="ARBA" id="ARBA00023125"/>
    </source>
</evidence>
<evidence type="ECO:0000313" key="5">
    <source>
        <dbReference type="EMBL" id="STO71807.1"/>
    </source>
</evidence>
<name>A0A377I916_AVIPA</name>
<dbReference type="Pfam" id="PF00717">
    <property type="entry name" value="Peptidase_S24"/>
    <property type="match status" value="1"/>
</dbReference>
<organism evidence="5 6">
    <name type="scientific">Avibacterium paragallinarum</name>
    <name type="common">Haemophilus gallinarum</name>
    <dbReference type="NCBI Taxonomy" id="728"/>
    <lineage>
        <taxon>Bacteria</taxon>
        <taxon>Pseudomonadati</taxon>
        <taxon>Pseudomonadota</taxon>
        <taxon>Gammaproteobacteria</taxon>
        <taxon>Pasteurellales</taxon>
        <taxon>Pasteurellaceae</taxon>
        <taxon>Avibacterium</taxon>
    </lineage>
</organism>
<dbReference type="SUPFAM" id="SSF47413">
    <property type="entry name" value="lambda repressor-like DNA-binding domains"/>
    <property type="match status" value="1"/>
</dbReference>
<dbReference type="InterPro" id="IPR039418">
    <property type="entry name" value="LexA-like"/>
</dbReference>
<dbReference type="Pfam" id="PF01381">
    <property type="entry name" value="HTH_3"/>
    <property type="match status" value="1"/>
</dbReference>
<evidence type="ECO:0000313" key="6">
    <source>
        <dbReference type="Proteomes" id="UP000254465"/>
    </source>
</evidence>
<dbReference type="CDD" id="cd06529">
    <property type="entry name" value="S24_LexA-like"/>
    <property type="match status" value="1"/>
</dbReference>
<accession>A0A377I916</accession>
<gene>
    <name evidence="5" type="ORF">NCTC11296_01720</name>
</gene>